<feature type="domain" description="Integrase zinc-binding" evidence="1">
    <location>
        <begin position="1"/>
        <end position="33"/>
    </location>
</feature>
<gene>
    <name evidence="3" type="primary">LOC113855628</name>
</gene>
<dbReference type="InterPro" id="IPR041588">
    <property type="entry name" value="Integrase_H2C2"/>
</dbReference>
<dbReference type="SUPFAM" id="SSF53098">
    <property type="entry name" value="Ribonuclease H-like"/>
    <property type="match status" value="1"/>
</dbReference>
<dbReference type="Proteomes" id="UP000694853">
    <property type="component" value="Unplaced"/>
</dbReference>
<dbReference type="PANTHER" id="PTHR45835:SF99">
    <property type="entry name" value="CHROMO DOMAIN-CONTAINING PROTEIN-RELATED"/>
    <property type="match status" value="1"/>
</dbReference>
<dbReference type="KEGG" id="aprc:113855628"/>
<dbReference type="AlphaFoldDB" id="A0A8B8KH20"/>
<accession>A0A8B8KH20</accession>
<dbReference type="GeneID" id="113855628"/>
<name>A0A8B8KH20_ABRPR</name>
<reference evidence="2" key="1">
    <citation type="journal article" date="2019" name="Toxins">
        <title>Detection of Abrin-Like and Prepropulchellin-Like Toxin Genes and Transcripts Using Whole Genome Sequencing and Full-Length Transcript Sequencing of Abrus precatorius.</title>
        <authorList>
            <person name="Hovde B.T."/>
            <person name="Daligault H.E."/>
            <person name="Hanschen E.R."/>
            <person name="Kunde Y.A."/>
            <person name="Johnson M.B."/>
            <person name="Starkenburg S.R."/>
            <person name="Johnson S.L."/>
        </authorList>
    </citation>
    <scope>NUCLEOTIDE SEQUENCE [LARGE SCALE GENOMIC DNA]</scope>
</reference>
<reference evidence="3" key="2">
    <citation type="submission" date="2025-08" db="UniProtKB">
        <authorList>
            <consortium name="RefSeq"/>
        </authorList>
    </citation>
    <scope>IDENTIFICATION</scope>
    <source>
        <tissue evidence="3">Young leaves</tissue>
    </source>
</reference>
<protein>
    <submittedName>
        <fullName evidence="3">Uncharacterized protein LOC113855628</fullName>
    </submittedName>
</protein>
<keyword evidence="2" id="KW-1185">Reference proteome</keyword>
<dbReference type="PANTHER" id="PTHR45835">
    <property type="entry name" value="YALI0A06105P"/>
    <property type="match status" value="1"/>
</dbReference>
<evidence type="ECO:0000313" key="2">
    <source>
        <dbReference type="Proteomes" id="UP000694853"/>
    </source>
</evidence>
<dbReference type="OrthoDB" id="1423413at2759"/>
<dbReference type="InterPro" id="IPR012337">
    <property type="entry name" value="RNaseH-like_sf"/>
</dbReference>
<proteinExistence type="predicted"/>
<dbReference type="Gene3D" id="1.10.340.70">
    <property type="match status" value="1"/>
</dbReference>
<dbReference type="RefSeq" id="XP_027343061.1">
    <property type="nucleotide sequence ID" value="XM_027487260.1"/>
</dbReference>
<evidence type="ECO:0000313" key="3">
    <source>
        <dbReference type="RefSeq" id="XP_027343061.1"/>
    </source>
</evidence>
<dbReference type="Pfam" id="PF17921">
    <property type="entry name" value="Integrase_H2C2"/>
    <property type="match status" value="1"/>
</dbReference>
<sequence>MYQNLWKSFWWNEMKRDVAEYVARCLTCQKAKVEHQCPPRLLQPLEISEWKWDNISMDFVSRLLRTRNNHDAIWVIMDRLTKATHFLPINMKYKSERLVDFYHASIGMTPFEVLYGRRCRTPLCWYENGEATLCALDMIQKQNEQIKMIKVKIKVAQDRQKSYYNKRRKSLEFQVGDHVFFKVSPLIEVGRALKS</sequence>
<evidence type="ECO:0000259" key="1">
    <source>
        <dbReference type="Pfam" id="PF17921"/>
    </source>
</evidence>
<organism evidence="2 3">
    <name type="scientific">Abrus precatorius</name>
    <name type="common">Indian licorice</name>
    <name type="synonym">Glycine abrus</name>
    <dbReference type="NCBI Taxonomy" id="3816"/>
    <lineage>
        <taxon>Eukaryota</taxon>
        <taxon>Viridiplantae</taxon>
        <taxon>Streptophyta</taxon>
        <taxon>Embryophyta</taxon>
        <taxon>Tracheophyta</taxon>
        <taxon>Spermatophyta</taxon>
        <taxon>Magnoliopsida</taxon>
        <taxon>eudicotyledons</taxon>
        <taxon>Gunneridae</taxon>
        <taxon>Pentapetalae</taxon>
        <taxon>rosids</taxon>
        <taxon>fabids</taxon>
        <taxon>Fabales</taxon>
        <taxon>Fabaceae</taxon>
        <taxon>Papilionoideae</taxon>
        <taxon>50 kb inversion clade</taxon>
        <taxon>NPAAA clade</taxon>
        <taxon>indigoferoid/millettioid clade</taxon>
        <taxon>Abreae</taxon>
        <taxon>Abrus</taxon>
    </lineage>
</organism>